<feature type="non-terminal residue" evidence="1">
    <location>
        <position position="126"/>
    </location>
</feature>
<evidence type="ECO:0000313" key="2">
    <source>
        <dbReference type="Proteomes" id="UP001497623"/>
    </source>
</evidence>
<reference evidence="1 2" key="1">
    <citation type="submission" date="2024-05" db="EMBL/GenBank/DDBJ databases">
        <authorList>
            <person name="Wallberg A."/>
        </authorList>
    </citation>
    <scope>NUCLEOTIDE SEQUENCE [LARGE SCALE GENOMIC DNA]</scope>
</reference>
<accession>A0AAV2RTM9</accession>
<protein>
    <submittedName>
        <fullName evidence="1">Uncharacterized protein</fullName>
    </submittedName>
</protein>
<keyword evidence="2" id="KW-1185">Reference proteome</keyword>
<sequence>MSTDTFGSTKSFDFKLHYWSYKGPNELLKACENIDHCSSASSDSQKVSRTREQCSSYYSFLLIVKKERQQTTDSGTQESTKNGCDDKDWKKTEHVTNKPICGPGKYVICDKFGCYDDKLKPYKEIK</sequence>
<comment type="caution">
    <text evidence="1">The sequence shown here is derived from an EMBL/GenBank/DDBJ whole genome shotgun (WGS) entry which is preliminary data.</text>
</comment>
<organism evidence="1 2">
    <name type="scientific">Meganyctiphanes norvegica</name>
    <name type="common">Northern krill</name>
    <name type="synonym">Thysanopoda norvegica</name>
    <dbReference type="NCBI Taxonomy" id="48144"/>
    <lineage>
        <taxon>Eukaryota</taxon>
        <taxon>Metazoa</taxon>
        <taxon>Ecdysozoa</taxon>
        <taxon>Arthropoda</taxon>
        <taxon>Crustacea</taxon>
        <taxon>Multicrustacea</taxon>
        <taxon>Malacostraca</taxon>
        <taxon>Eumalacostraca</taxon>
        <taxon>Eucarida</taxon>
        <taxon>Euphausiacea</taxon>
        <taxon>Euphausiidae</taxon>
        <taxon>Meganyctiphanes</taxon>
    </lineage>
</organism>
<dbReference type="EMBL" id="CAXKWB010028909">
    <property type="protein sequence ID" value="CAL4134707.1"/>
    <property type="molecule type" value="Genomic_DNA"/>
</dbReference>
<evidence type="ECO:0000313" key="1">
    <source>
        <dbReference type="EMBL" id="CAL4134707.1"/>
    </source>
</evidence>
<dbReference type="AlphaFoldDB" id="A0AAV2RTM9"/>
<dbReference type="Proteomes" id="UP001497623">
    <property type="component" value="Unassembled WGS sequence"/>
</dbReference>
<gene>
    <name evidence="1" type="ORF">MNOR_LOCUS27460</name>
</gene>
<proteinExistence type="predicted"/>
<name>A0AAV2RTM9_MEGNR</name>